<dbReference type="CDD" id="cd01392">
    <property type="entry name" value="HTH_LacI"/>
    <property type="match status" value="1"/>
</dbReference>
<dbReference type="PRINTS" id="PR00036">
    <property type="entry name" value="HTHLACI"/>
</dbReference>
<evidence type="ECO:0000256" key="2">
    <source>
        <dbReference type="ARBA" id="ARBA00023125"/>
    </source>
</evidence>
<evidence type="ECO:0000259" key="4">
    <source>
        <dbReference type="PROSITE" id="PS50932"/>
    </source>
</evidence>
<name>A0A1G9X831_9BACL</name>
<protein>
    <submittedName>
        <fullName evidence="6">Transcriptional regulator, LacI family</fullName>
    </submittedName>
</protein>
<dbReference type="CDD" id="cd06267">
    <property type="entry name" value="PBP1_LacI_sugar_binding-like"/>
    <property type="match status" value="1"/>
</dbReference>
<dbReference type="InterPro" id="IPR028082">
    <property type="entry name" value="Peripla_BP_I"/>
</dbReference>
<reference evidence="7" key="1">
    <citation type="submission" date="2016-10" db="EMBL/GenBank/DDBJ databases">
        <authorList>
            <person name="Varghese N."/>
            <person name="Submissions S."/>
        </authorList>
    </citation>
    <scope>NUCLEOTIDE SEQUENCE [LARGE SCALE GENOMIC DNA]</scope>
    <source>
        <strain evidence="7">CGMCC 1.6854</strain>
    </source>
</reference>
<dbReference type="PANTHER" id="PTHR30146:SF109">
    <property type="entry name" value="HTH-TYPE TRANSCRIPTIONAL REGULATOR GALS"/>
    <property type="match status" value="1"/>
</dbReference>
<dbReference type="AlphaFoldDB" id="A0A1G9X831"/>
<dbReference type="Proteomes" id="UP000199544">
    <property type="component" value="Unassembled WGS sequence"/>
</dbReference>
<dbReference type="PROSITE" id="PS50943">
    <property type="entry name" value="HTH_CROC1"/>
    <property type="match status" value="1"/>
</dbReference>
<sequence length="332" mass="37315">MVTIRDVAAKAGVSAATVSRIINGKGQATPETIARVHAVIKEMGYKPNVVARSLTSRQSNTIALLVPTISNPFFPELARGVEDSANSYGLNIFLCNTDDEREKVRNYLISLRDRYVDGVIVNSLNVTEEDLEELHSHGIPTVTLDRTFSSHKFSSIGVKHREGARLATSHLIDIGCKRIGIIRGPEDDSTAIQRLWGYRDCVKNFDWFDQSWIALGDFSVKSGYLCMKELFQRHPDIDGVYAANDLMAIGLLKAAHEWGRKVPDELAIVGFDGIDMTQYTNPPISTVKQPAYEMGRMAIEELLRLKKLDEHNWYAKKQELDVEFILRESSMR</sequence>
<gene>
    <name evidence="6" type="ORF">SAMN04488137_2610</name>
</gene>
<dbReference type="RefSeq" id="WP_170834327.1">
    <property type="nucleotide sequence ID" value="NZ_FNHW01000001.1"/>
</dbReference>
<dbReference type="InterPro" id="IPR001387">
    <property type="entry name" value="Cro/C1-type_HTH"/>
</dbReference>
<dbReference type="SMART" id="SM00354">
    <property type="entry name" value="HTH_LACI"/>
    <property type="match status" value="1"/>
</dbReference>
<keyword evidence="7" id="KW-1185">Reference proteome</keyword>
<keyword evidence="3" id="KW-0804">Transcription</keyword>
<dbReference type="GO" id="GO:0003700">
    <property type="term" value="F:DNA-binding transcription factor activity"/>
    <property type="evidence" value="ECO:0007669"/>
    <property type="project" value="TreeGrafter"/>
</dbReference>
<evidence type="ECO:0000259" key="5">
    <source>
        <dbReference type="PROSITE" id="PS50943"/>
    </source>
</evidence>
<dbReference type="Pfam" id="PF00532">
    <property type="entry name" value="Peripla_BP_1"/>
    <property type="match status" value="1"/>
</dbReference>
<accession>A0A1G9X831</accession>
<dbReference type="PROSITE" id="PS50932">
    <property type="entry name" value="HTH_LACI_2"/>
    <property type="match status" value="1"/>
</dbReference>
<dbReference type="Pfam" id="PF00356">
    <property type="entry name" value="LacI"/>
    <property type="match status" value="1"/>
</dbReference>
<dbReference type="InterPro" id="IPR000843">
    <property type="entry name" value="HTH_LacI"/>
</dbReference>
<dbReference type="Gene3D" id="3.40.50.2300">
    <property type="match status" value="2"/>
</dbReference>
<keyword evidence="1" id="KW-0805">Transcription regulation</keyword>
<dbReference type="PANTHER" id="PTHR30146">
    <property type="entry name" value="LACI-RELATED TRANSCRIPTIONAL REPRESSOR"/>
    <property type="match status" value="1"/>
</dbReference>
<dbReference type="GO" id="GO:0000976">
    <property type="term" value="F:transcription cis-regulatory region binding"/>
    <property type="evidence" value="ECO:0007669"/>
    <property type="project" value="TreeGrafter"/>
</dbReference>
<feature type="domain" description="HTH lacI-type" evidence="4">
    <location>
        <begin position="2"/>
        <end position="56"/>
    </location>
</feature>
<evidence type="ECO:0000313" key="7">
    <source>
        <dbReference type="Proteomes" id="UP000199544"/>
    </source>
</evidence>
<evidence type="ECO:0000256" key="3">
    <source>
        <dbReference type="ARBA" id="ARBA00023163"/>
    </source>
</evidence>
<dbReference type="Gene3D" id="1.10.260.40">
    <property type="entry name" value="lambda repressor-like DNA-binding domains"/>
    <property type="match status" value="1"/>
</dbReference>
<dbReference type="EMBL" id="FNHW01000001">
    <property type="protein sequence ID" value="SDM92495.1"/>
    <property type="molecule type" value="Genomic_DNA"/>
</dbReference>
<keyword evidence="2" id="KW-0238">DNA-binding</keyword>
<proteinExistence type="predicted"/>
<dbReference type="PROSITE" id="PS00356">
    <property type="entry name" value="HTH_LACI_1"/>
    <property type="match status" value="1"/>
</dbReference>
<dbReference type="InterPro" id="IPR001761">
    <property type="entry name" value="Peripla_BP/Lac1_sug-bd_dom"/>
</dbReference>
<dbReference type="SUPFAM" id="SSF47413">
    <property type="entry name" value="lambda repressor-like DNA-binding domains"/>
    <property type="match status" value="1"/>
</dbReference>
<dbReference type="STRING" id="459525.SAMN04488137_2610"/>
<evidence type="ECO:0000256" key="1">
    <source>
        <dbReference type="ARBA" id="ARBA00023015"/>
    </source>
</evidence>
<evidence type="ECO:0000313" key="6">
    <source>
        <dbReference type="EMBL" id="SDM92495.1"/>
    </source>
</evidence>
<dbReference type="InterPro" id="IPR010982">
    <property type="entry name" value="Lambda_DNA-bd_dom_sf"/>
</dbReference>
<feature type="domain" description="HTH cro/C1-type" evidence="5">
    <location>
        <begin position="3"/>
        <end position="46"/>
    </location>
</feature>
<organism evidence="6 7">
    <name type="scientific">Fictibacillus solisalsi</name>
    <dbReference type="NCBI Taxonomy" id="459525"/>
    <lineage>
        <taxon>Bacteria</taxon>
        <taxon>Bacillati</taxon>
        <taxon>Bacillota</taxon>
        <taxon>Bacilli</taxon>
        <taxon>Bacillales</taxon>
        <taxon>Fictibacillaceae</taxon>
        <taxon>Fictibacillus</taxon>
    </lineage>
</organism>
<dbReference type="SUPFAM" id="SSF53822">
    <property type="entry name" value="Periplasmic binding protein-like I"/>
    <property type="match status" value="1"/>
</dbReference>